<reference evidence="3 4" key="1">
    <citation type="journal article" date="2016" name="Nat. Commun.">
        <title>Thousands of microbial genomes shed light on interconnected biogeochemical processes in an aquifer system.</title>
        <authorList>
            <person name="Anantharaman K."/>
            <person name="Brown C.T."/>
            <person name="Hug L.A."/>
            <person name="Sharon I."/>
            <person name="Castelle C.J."/>
            <person name="Probst A.J."/>
            <person name="Thomas B.C."/>
            <person name="Singh A."/>
            <person name="Wilkins M.J."/>
            <person name="Karaoz U."/>
            <person name="Brodie E.L."/>
            <person name="Williams K.H."/>
            <person name="Hubbard S.S."/>
            <person name="Banfield J.F."/>
        </authorList>
    </citation>
    <scope>NUCLEOTIDE SEQUENCE [LARGE SCALE GENOMIC DNA]</scope>
</reference>
<dbReference type="PANTHER" id="PTHR10458">
    <property type="entry name" value="PEPTIDE DEFORMYLASE"/>
    <property type="match status" value="1"/>
</dbReference>
<feature type="active site" evidence="2">
    <location>
        <position position="139"/>
    </location>
</feature>
<dbReference type="PANTHER" id="PTHR10458:SF22">
    <property type="entry name" value="PEPTIDE DEFORMYLASE"/>
    <property type="match status" value="1"/>
</dbReference>
<dbReference type="Gene3D" id="3.90.45.10">
    <property type="entry name" value="Peptide deformylase"/>
    <property type="match status" value="1"/>
</dbReference>
<dbReference type="PIRSF" id="PIRSF004749">
    <property type="entry name" value="Pep_def"/>
    <property type="match status" value="1"/>
</dbReference>
<keyword evidence="2" id="KW-0408">Iron</keyword>
<dbReference type="CDD" id="cd00487">
    <property type="entry name" value="Pep_deformylase"/>
    <property type="match status" value="1"/>
</dbReference>
<dbReference type="InterPro" id="IPR023635">
    <property type="entry name" value="Peptide_deformylase"/>
</dbReference>
<name>A0A1F6T7P5_9PROT</name>
<keyword evidence="2" id="KW-0378">Hydrolase</keyword>
<dbReference type="Proteomes" id="UP000178379">
    <property type="component" value="Unassembled WGS sequence"/>
</dbReference>
<dbReference type="AlphaFoldDB" id="A0A1F6T7P5"/>
<proteinExistence type="inferred from homology"/>
<feature type="binding site" evidence="2">
    <location>
        <position position="142"/>
    </location>
    <ligand>
        <name>Fe cation</name>
        <dbReference type="ChEBI" id="CHEBI:24875"/>
    </ligand>
</feature>
<evidence type="ECO:0000256" key="2">
    <source>
        <dbReference type="HAMAP-Rule" id="MF_00163"/>
    </source>
</evidence>
<evidence type="ECO:0000313" key="3">
    <source>
        <dbReference type="EMBL" id="OGI41138.1"/>
    </source>
</evidence>
<keyword evidence="2" id="KW-0479">Metal-binding</keyword>
<feature type="binding site" evidence="2">
    <location>
        <position position="138"/>
    </location>
    <ligand>
        <name>Fe cation</name>
        <dbReference type="ChEBI" id="CHEBI:24875"/>
    </ligand>
</feature>
<comment type="catalytic activity">
    <reaction evidence="2">
        <text>N-terminal N-formyl-L-methionyl-[peptide] + H2O = N-terminal L-methionyl-[peptide] + formate</text>
        <dbReference type="Rhea" id="RHEA:24420"/>
        <dbReference type="Rhea" id="RHEA-COMP:10639"/>
        <dbReference type="Rhea" id="RHEA-COMP:10640"/>
        <dbReference type="ChEBI" id="CHEBI:15377"/>
        <dbReference type="ChEBI" id="CHEBI:15740"/>
        <dbReference type="ChEBI" id="CHEBI:49298"/>
        <dbReference type="ChEBI" id="CHEBI:64731"/>
        <dbReference type="EC" id="3.5.1.88"/>
    </reaction>
</comment>
<comment type="similarity">
    <text evidence="1 2">Belongs to the polypeptide deformylase family.</text>
</comment>
<sequence length="166" mass="18699">MAILEVLRYPDARLRQVSSAVVEFGENLRRFAADLEATMRASPGCVGLAAPQVNYFQRIALVDVSSKPKIKHNGRMLLINPVILEQHGAAVGREGCLSVPDFTGNVLRAERIVVRSHDLDGTAREYRCEGYEARAVLHELDHLDGLLFLDRVESPRQDLFRRKTYK</sequence>
<dbReference type="SUPFAM" id="SSF56420">
    <property type="entry name" value="Peptide deformylase"/>
    <property type="match status" value="1"/>
</dbReference>
<organism evidence="3 4">
    <name type="scientific">Candidatus Muproteobacteria bacterium RBG_16_62_13</name>
    <dbReference type="NCBI Taxonomy" id="1817756"/>
    <lineage>
        <taxon>Bacteria</taxon>
        <taxon>Pseudomonadati</taxon>
        <taxon>Pseudomonadota</taxon>
        <taxon>Candidatus Muproteobacteria</taxon>
    </lineage>
</organism>
<keyword evidence="2" id="KW-0648">Protein biosynthesis</keyword>
<dbReference type="HAMAP" id="MF_00163">
    <property type="entry name" value="Pep_deformylase"/>
    <property type="match status" value="1"/>
</dbReference>
<dbReference type="NCBIfam" id="TIGR00079">
    <property type="entry name" value="pept_deformyl"/>
    <property type="match status" value="1"/>
</dbReference>
<protein>
    <recommendedName>
        <fullName evidence="2">Peptide deformylase</fullName>
        <shortName evidence="2">PDF</shortName>
        <ecNumber evidence="2">3.5.1.88</ecNumber>
    </recommendedName>
    <alternativeName>
        <fullName evidence="2">Polypeptide deformylase</fullName>
    </alternativeName>
</protein>
<dbReference type="NCBIfam" id="NF001159">
    <property type="entry name" value="PRK00150.1-3"/>
    <property type="match status" value="1"/>
</dbReference>
<dbReference type="Pfam" id="PF01327">
    <property type="entry name" value="Pep_deformylase"/>
    <property type="match status" value="1"/>
</dbReference>
<dbReference type="EC" id="3.5.1.88" evidence="2"/>
<dbReference type="GO" id="GO:0006412">
    <property type="term" value="P:translation"/>
    <property type="evidence" value="ECO:0007669"/>
    <property type="project" value="UniProtKB-UniRule"/>
</dbReference>
<comment type="function">
    <text evidence="2">Removes the formyl group from the N-terminal Met of newly synthesized proteins. Requires at least a dipeptide for an efficient rate of reaction. N-terminal L-methionine is a prerequisite for activity but the enzyme has broad specificity at other positions.</text>
</comment>
<evidence type="ECO:0000256" key="1">
    <source>
        <dbReference type="ARBA" id="ARBA00010759"/>
    </source>
</evidence>
<dbReference type="InterPro" id="IPR036821">
    <property type="entry name" value="Peptide_deformylase_sf"/>
</dbReference>
<comment type="caution">
    <text evidence="3">The sequence shown here is derived from an EMBL/GenBank/DDBJ whole genome shotgun (WGS) entry which is preliminary data.</text>
</comment>
<dbReference type="EMBL" id="MFSQ01000036">
    <property type="protein sequence ID" value="OGI41138.1"/>
    <property type="molecule type" value="Genomic_DNA"/>
</dbReference>
<feature type="binding site" evidence="2">
    <location>
        <position position="96"/>
    </location>
    <ligand>
        <name>Fe cation</name>
        <dbReference type="ChEBI" id="CHEBI:24875"/>
    </ligand>
</feature>
<dbReference type="PRINTS" id="PR01576">
    <property type="entry name" value="PDEFORMYLASE"/>
</dbReference>
<dbReference type="STRING" id="1817756.A2140_02550"/>
<evidence type="ECO:0000313" key="4">
    <source>
        <dbReference type="Proteomes" id="UP000178379"/>
    </source>
</evidence>
<comment type="cofactor">
    <cofactor evidence="2">
        <name>Fe(2+)</name>
        <dbReference type="ChEBI" id="CHEBI:29033"/>
    </cofactor>
    <text evidence="2">Binds 1 Fe(2+) ion.</text>
</comment>
<dbReference type="GO" id="GO:0042586">
    <property type="term" value="F:peptide deformylase activity"/>
    <property type="evidence" value="ECO:0007669"/>
    <property type="project" value="UniProtKB-UniRule"/>
</dbReference>
<gene>
    <name evidence="2" type="primary">def</name>
    <name evidence="3" type="ORF">A2140_02550</name>
</gene>
<dbReference type="GO" id="GO:0046872">
    <property type="term" value="F:metal ion binding"/>
    <property type="evidence" value="ECO:0007669"/>
    <property type="project" value="UniProtKB-KW"/>
</dbReference>
<accession>A0A1F6T7P5</accession>